<comment type="caution">
    <text evidence="2">The sequence shown here is derived from an EMBL/GenBank/DDBJ whole genome shotgun (WGS) entry which is preliminary data.</text>
</comment>
<evidence type="ECO:0000313" key="2">
    <source>
        <dbReference type="EMBL" id="KAF1762956.1"/>
    </source>
</evidence>
<dbReference type="EMBL" id="WUAV01000003">
    <property type="protein sequence ID" value="KAF1762956.1"/>
    <property type="molecule type" value="Genomic_DNA"/>
</dbReference>
<dbReference type="SUPFAM" id="SSF81383">
    <property type="entry name" value="F-box domain"/>
    <property type="match status" value="1"/>
</dbReference>
<evidence type="ECO:0000313" key="3">
    <source>
        <dbReference type="Proteomes" id="UP000483820"/>
    </source>
</evidence>
<feature type="domain" description="F-box" evidence="1">
    <location>
        <begin position="25"/>
        <end position="74"/>
    </location>
</feature>
<protein>
    <recommendedName>
        <fullName evidence="1">F-box domain-containing protein</fullName>
    </recommendedName>
</protein>
<dbReference type="InterPro" id="IPR036047">
    <property type="entry name" value="F-box-like_dom_sf"/>
</dbReference>
<dbReference type="GeneID" id="9812053"/>
<dbReference type="InterPro" id="IPR002900">
    <property type="entry name" value="DUF38/FTH_CAE_spp"/>
</dbReference>
<accession>A0A6A5H7W3</accession>
<gene>
    <name evidence="2" type="ORF">GCK72_011221</name>
</gene>
<dbReference type="Pfam" id="PF00646">
    <property type="entry name" value="F-box"/>
    <property type="match status" value="1"/>
</dbReference>
<dbReference type="PROSITE" id="PS50181">
    <property type="entry name" value="FBOX"/>
    <property type="match status" value="1"/>
</dbReference>
<dbReference type="PANTHER" id="PTHR23014:SF1">
    <property type="entry name" value="DUF38 DOMAIN-CONTAINING PROTEIN-RELATED"/>
    <property type="match status" value="1"/>
</dbReference>
<dbReference type="Proteomes" id="UP000483820">
    <property type="component" value="Chromosome III"/>
</dbReference>
<dbReference type="InterPro" id="IPR001810">
    <property type="entry name" value="F-box_dom"/>
</dbReference>
<dbReference type="AlphaFoldDB" id="A0A6A5H7W3"/>
<proteinExistence type="predicted"/>
<sequence length="410" mass="48080">MLCLKWFNTPLIDKTEKLTVNDQPEGPIMDMPDLVMRKIMENVDFITMLKLRKVCHAFRNFIDVTKLDNELTEVNIKVTPSSIYATIYFTSASRKSVNSNYIAYGNNCLLKVKEGRNEKAKFMKNQDFVEAFFNDFGFILRNQSKLLKTIAIEESSYNWYLQDSYDRDLLNRVKITYSIHGCCTCTRPLRNFIEAHEHLEKINKTYTLQQTADKFYGRFADILRSRKSPISIQILDVRIMRLSYLLNVAQHIDREQLRGIVIRKTPEYSDREKGKQPTLNEIVELDVFDYIQVLSIRGFKVTVPLETFLHIPDLRVAISTLTIENVLLIKKNMMTSPTVKSRRVYYDRMKDSDTLYKTLGHANSDHNKISWYFKLPGLDQILQISREYHETCFSFTWTKTSCIYNDAVVH</sequence>
<dbReference type="Pfam" id="PF01827">
    <property type="entry name" value="FTH"/>
    <property type="match status" value="1"/>
</dbReference>
<evidence type="ECO:0000259" key="1">
    <source>
        <dbReference type="PROSITE" id="PS50181"/>
    </source>
</evidence>
<reference evidence="2 3" key="1">
    <citation type="submission" date="2019-12" db="EMBL/GenBank/DDBJ databases">
        <title>Chromosome-level assembly of the Caenorhabditis remanei genome.</title>
        <authorList>
            <person name="Teterina A.A."/>
            <person name="Willis J.H."/>
            <person name="Phillips P.C."/>
        </authorList>
    </citation>
    <scope>NUCLEOTIDE SEQUENCE [LARGE SCALE GENOMIC DNA]</scope>
    <source>
        <strain evidence="2 3">PX506</strain>
        <tissue evidence="2">Whole organism</tissue>
    </source>
</reference>
<organism evidence="2 3">
    <name type="scientific">Caenorhabditis remanei</name>
    <name type="common">Caenorhabditis vulgaris</name>
    <dbReference type="NCBI Taxonomy" id="31234"/>
    <lineage>
        <taxon>Eukaryota</taxon>
        <taxon>Metazoa</taxon>
        <taxon>Ecdysozoa</taxon>
        <taxon>Nematoda</taxon>
        <taxon>Chromadorea</taxon>
        <taxon>Rhabditida</taxon>
        <taxon>Rhabditina</taxon>
        <taxon>Rhabditomorpha</taxon>
        <taxon>Rhabditoidea</taxon>
        <taxon>Rhabditidae</taxon>
        <taxon>Peloderinae</taxon>
        <taxon>Caenorhabditis</taxon>
    </lineage>
</organism>
<dbReference type="RefSeq" id="XP_003094090.2">
    <property type="nucleotide sequence ID" value="XM_003094042.2"/>
</dbReference>
<dbReference type="CDD" id="cd22150">
    <property type="entry name" value="F-box_CeFBXA-like"/>
    <property type="match status" value="1"/>
</dbReference>
<dbReference type="CTD" id="9812053"/>
<dbReference type="KEGG" id="crq:GCK72_011221"/>
<dbReference type="SMART" id="SM00256">
    <property type="entry name" value="FBOX"/>
    <property type="match status" value="1"/>
</dbReference>
<name>A0A6A5H7W3_CAERE</name>
<dbReference type="PANTHER" id="PTHR23014">
    <property type="entry name" value="F-BOX A PROTEIN"/>
    <property type="match status" value="1"/>
</dbReference>